<evidence type="ECO:0000256" key="2">
    <source>
        <dbReference type="ARBA" id="ARBA00004651"/>
    </source>
</evidence>
<dbReference type="Gene3D" id="3.30.565.10">
    <property type="entry name" value="Histidine kinase-like ATPase, C-terminal domain"/>
    <property type="match status" value="1"/>
</dbReference>
<evidence type="ECO:0000313" key="21">
    <source>
        <dbReference type="EMBL" id="KRP86649.1"/>
    </source>
</evidence>
<dbReference type="Proteomes" id="UP000051380">
    <property type="component" value="Unassembled WGS sequence"/>
</dbReference>
<feature type="transmembrane region" description="Helical" evidence="15">
    <location>
        <begin position="360"/>
        <end position="378"/>
    </location>
</feature>
<dbReference type="Pfam" id="PF00989">
    <property type="entry name" value="PAS"/>
    <property type="match status" value="2"/>
</dbReference>
<dbReference type="GO" id="GO:0005886">
    <property type="term" value="C:plasma membrane"/>
    <property type="evidence" value="ECO:0007669"/>
    <property type="project" value="UniProtKB-SubCell"/>
</dbReference>
<dbReference type="GO" id="GO:0006355">
    <property type="term" value="P:regulation of DNA-templated transcription"/>
    <property type="evidence" value="ECO:0007669"/>
    <property type="project" value="InterPro"/>
</dbReference>
<dbReference type="SMART" id="SM00387">
    <property type="entry name" value="HATPase_c"/>
    <property type="match status" value="1"/>
</dbReference>
<evidence type="ECO:0000259" key="18">
    <source>
        <dbReference type="PROSITE" id="PS50112"/>
    </source>
</evidence>
<comment type="caution">
    <text evidence="21">The sequence shown here is derived from an EMBL/GenBank/DDBJ whole genome shotgun (WGS) entry which is preliminary data.</text>
</comment>
<dbReference type="InterPro" id="IPR001610">
    <property type="entry name" value="PAC"/>
</dbReference>
<dbReference type="Pfam" id="PF08447">
    <property type="entry name" value="PAS_3"/>
    <property type="match status" value="1"/>
</dbReference>
<dbReference type="SUPFAM" id="SSF103190">
    <property type="entry name" value="Sensory domain-like"/>
    <property type="match status" value="1"/>
</dbReference>
<feature type="transmembrane region" description="Helical" evidence="15">
    <location>
        <begin position="40"/>
        <end position="60"/>
    </location>
</feature>
<organism evidence="21 22">
    <name type="scientific">Bradyrhizobium yuanmingense</name>
    <dbReference type="NCBI Taxonomy" id="108015"/>
    <lineage>
        <taxon>Bacteria</taxon>
        <taxon>Pseudomonadati</taxon>
        <taxon>Pseudomonadota</taxon>
        <taxon>Alphaproteobacteria</taxon>
        <taxon>Hyphomicrobiales</taxon>
        <taxon>Nitrobacteraceae</taxon>
        <taxon>Bradyrhizobium</taxon>
    </lineage>
</organism>
<dbReference type="Pfam" id="PF21623">
    <property type="entry name" value="HK_sensor_dom_bact"/>
    <property type="match status" value="1"/>
</dbReference>
<gene>
    <name evidence="21" type="ORF">AOQ72_03250</name>
</gene>
<dbReference type="InterPro" id="IPR000700">
    <property type="entry name" value="PAS-assoc_C"/>
</dbReference>
<proteinExistence type="predicted"/>
<keyword evidence="10" id="KW-0067">ATP-binding</keyword>
<dbReference type="SMART" id="SM00388">
    <property type="entry name" value="HisKA"/>
    <property type="match status" value="1"/>
</dbReference>
<dbReference type="CDD" id="cd00130">
    <property type="entry name" value="PAS"/>
    <property type="match status" value="3"/>
</dbReference>
<keyword evidence="12" id="KW-0902">Two-component regulatory system</keyword>
<dbReference type="Gene3D" id="6.10.340.10">
    <property type="match status" value="1"/>
</dbReference>
<dbReference type="SUPFAM" id="SSF52172">
    <property type="entry name" value="CheY-like"/>
    <property type="match status" value="1"/>
</dbReference>
<dbReference type="SMART" id="SM00091">
    <property type="entry name" value="PAS"/>
    <property type="match status" value="3"/>
</dbReference>
<feature type="domain" description="PAC" evidence="19">
    <location>
        <begin position="525"/>
        <end position="577"/>
    </location>
</feature>
<dbReference type="PROSITE" id="PS50109">
    <property type="entry name" value="HIS_KIN"/>
    <property type="match status" value="1"/>
</dbReference>
<dbReference type="Pfam" id="PF02518">
    <property type="entry name" value="HATPase_c"/>
    <property type="match status" value="1"/>
</dbReference>
<dbReference type="InterPro" id="IPR013767">
    <property type="entry name" value="PAS_fold"/>
</dbReference>
<dbReference type="InterPro" id="IPR035965">
    <property type="entry name" value="PAS-like_dom_sf"/>
</dbReference>
<dbReference type="InterPro" id="IPR036097">
    <property type="entry name" value="HisK_dim/P_sf"/>
</dbReference>
<dbReference type="InterPro" id="IPR011006">
    <property type="entry name" value="CheY-like_superfamily"/>
</dbReference>
<dbReference type="InterPro" id="IPR003661">
    <property type="entry name" value="HisK_dim/P_dom"/>
</dbReference>
<keyword evidence="7 15" id="KW-0812">Transmembrane</keyword>
<dbReference type="Gene3D" id="3.40.50.2300">
    <property type="match status" value="1"/>
</dbReference>
<dbReference type="InterPro" id="IPR048760">
    <property type="entry name" value="VP0354-like_sensor_dom"/>
</dbReference>
<comment type="subcellular location">
    <subcellularLocation>
        <location evidence="2">Cell membrane</location>
        <topology evidence="2">Multi-pass membrane protein</topology>
    </subcellularLocation>
</comment>
<comment type="catalytic activity">
    <reaction evidence="1">
        <text>ATP + protein L-histidine = ADP + protein N-phospho-L-histidine.</text>
        <dbReference type="EC" id="2.7.13.3"/>
    </reaction>
</comment>
<evidence type="ECO:0000256" key="4">
    <source>
        <dbReference type="ARBA" id="ARBA00022475"/>
    </source>
</evidence>
<accession>A0A0R3BMQ0</accession>
<dbReference type="CDD" id="cd00082">
    <property type="entry name" value="HisKA"/>
    <property type="match status" value="1"/>
</dbReference>
<evidence type="ECO:0000256" key="12">
    <source>
        <dbReference type="ARBA" id="ARBA00023012"/>
    </source>
</evidence>
<dbReference type="PROSITE" id="PS50885">
    <property type="entry name" value="HAMP"/>
    <property type="match status" value="1"/>
</dbReference>
<dbReference type="SUPFAM" id="SSF47384">
    <property type="entry name" value="Homodimeric domain of signal transducing histidine kinase"/>
    <property type="match status" value="1"/>
</dbReference>
<evidence type="ECO:0000256" key="6">
    <source>
        <dbReference type="ARBA" id="ARBA00022679"/>
    </source>
</evidence>
<dbReference type="SMART" id="SM00304">
    <property type="entry name" value="HAMP"/>
    <property type="match status" value="1"/>
</dbReference>
<dbReference type="GO" id="GO:0000155">
    <property type="term" value="F:phosphorelay sensor kinase activity"/>
    <property type="evidence" value="ECO:0007669"/>
    <property type="project" value="InterPro"/>
</dbReference>
<feature type="modified residue" description="4-aspartylphosphate" evidence="13">
    <location>
        <position position="1133"/>
    </location>
</feature>
<dbReference type="Gene3D" id="3.30.450.20">
    <property type="entry name" value="PAS domain"/>
    <property type="match status" value="4"/>
</dbReference>
<dbReference type="InterPro" id="IPR013655">
    <property type="entry name" value="PAS_fold_3"/>
</dbReference>
<evidence type="ECO:0000259" key="20">
    <source>
        <dbReference type="PROSITE" id="PS50885"/>
    </source>
</evidence>
<evidence type="ECO:0000256" key="10">
    <source>
        <dbReference type="ARBA" id="ARBA00022840"/>
    </source>
</evidence>
<feature type="domain" description="Response regulatory" evidence="17">
    <location>
        <begin position="1083"/>
        <end position="1199"/>
    </location>
</feature>
<dbReference type="EMBL" id="LJYF01000049">
    <property type="protein sequence ID" value="KRP86649.1"/>
    <property type="molecule type" value="Genomic_DNA"/>
</dbReference>
<dbReference type="NCBIfam" id="TIGR00229">
    <property type="entry name" value="sensory_box"/>
    <property type="match status" value="3"/>
</dbReference>
<dbReference type="InterPro" id="IPR029151">
    <property type="entry name" value="Sensor-like_sf"/>
</dbReference>
<evidence type="ECO:0000256" key="1">
    <source>
        <dbReference type="ARBA" id="ARBA00000085"/>
    </source>
</evidence>
<dbReference type="CDD" id="cd06225">
    <property type="entry name" value="HAMP"/>
    <property type="match status" value="1"/>
</dbReference>
<evidence type="ECO:0000256" key="13">
    <source>
        <dbReference type="PROSITE-ProRule" id="PRU00169"/>
    </source>
</evidence>
<keyword evidence="14" id="KW-0175">Coiled coil</keyword>
<dbReference type="SUPFAM" id="SSF55785">
    <property type="entry name" value="PYP-like sensor domain (PAS domain)"/>
    <property type="match status" value="3"/>
</dbReference>
<evidence type="ECO:0000259" key="19">
    <source>
        <dbReference type="PROSITE" id="PS50113"/>
    </source>
</evidence>
<keyword evidence="6" id="KW-0808">Transferase</keyword>
<dbReference type="STRING" id="108015.GA0061099_1006668"/>
<dbReference type="InterPro" id="IPR003660">
    <property type="entry name" value="HAMP_dom"/>
</dbReference>
<evidence type="ECO:0000313" key="22">
    <source>
        <dbReference type="Proteomes" id="UP000051380"/>
    </source>
</evidence>
<evidence type="ECO:0000259" key="16">
    <source>
        <dbReference type="PROSITE" id="PS50109"/>
    </source>
</evidence>
<feature type="domain" description="PAS" evidence="18">
    <location>
        <begin position="700"/>
        <end position="771"/>
    </location>
</feature>
<dbReference type="InterPro" id="IPR005467">
    <property type="entry name" value="His_kinase_dom"/>
</dbReference>
<dbReference type="InterPro" id="IPR001789">
    <property type="entry name" value="Sig_transdc_resp-reg_receiver"/>
</dbReference>
<dbReference type="SUPFAM" id="SSF55874">
    <property type="entry name" value="ATPase domain of HSP90 chaperone/DNA topoisomerase II/histidine kinase"/>
    <property type="match status" value="1"/>
</dbReference>
<keyword evidence="5 13" id="KW-0597">Phosphoprotein</keyword>
<evidence type="ECO:0000256" key="7">
    <source>
        <dbReference type="ARBA" id="ARBA00022692"/>
    </source>
</evidence>
<keyword evidence="8" id="KW-0547">Nucleotide-binding</keyword>
<evidence type="ECO:0000256" key="3">
    <source>
        <dbReference type="ARBA" id="ARBA00012438"/>
    </source>
</evidence>
<sequence length="1201" mass="130629">MSAPAADDKNASAASQKWRSGAAGPAKLPMRAATTLATRLAIAMILLVAVTVAAVGWLGYRNTTQAVIPRVLERVEAQSRLLATNLESYVAGVRGDLVGYRAAAAINGLIRAHAGGGIDPADGVSEQTWRERIAARLAAEIDAKPIYGQFRIIGVDDDQRELVHVDRSGPNGAARISPDSELERKSGRAYFQETIRLGPGEIYVSPIELATRQGGTTAPHAPTLRVAMPLFTADDKPFGIIVANIDMRPALERVRAATTSGGDIYVVNARGDYLVHPDRTREFGSSRGHPTDWRKDLPFLSELAGTSDVATRVTTDEAGRTSGAAFVPLSLAGKEWVAIVATVPPSVFGRVPAAIQKTSLLVGVLAVLAAAALAVLLARSLTRPIGRLTEAVQAIGSGRPAEIPVDASGETGVLARAFARMVEEMRAKTAALEREIEEHRRTEAARSHHAARENLFSAAVESSDDAIVMQTLDAIITGWNPAAERLYGYTAEEAIGKPTSIIVPSDRREQGKDYLRRIARGEPIERFETVRLRKDGTPVEISLGLSPIKGPSGEIIGASGSARSLTEARRAERALQHQLEERRQIFETSQDLIMVMDARGHVAQISPSSETILGYRPDEMIGRSGADFIHPDHLEQSRAEMRAMRHGERVRLADTRCYHKNGHEVWLSWLGSWSERAKRFFFVGRDMTEARLAQESLLESERLARNIVETSLDAFVQTDETGSILNWNSQAEQLFGWRRDEVLGKSTIDLIVAESERDRVRAGLKRFLEDEGGRTLNRRRELMCCRRDGKEFKAELSVTALKRREGLLFNVFYRDLTDKIAAEERIRHAEKMEAVGQLTGGVAHDFNNILTVITGTIEILAEAVAKEPQLAAITKMIDEAAARGADLTQHLLAFARKQPLQPREIDINSLIVDTAKLLRPTLGEQIQIESVFEDENCVAIVDPNQLTTAILNLALNARDAMPGGGKLIVETGAAYLDEVYASANDVPPGHYVLIAVSDTGTGIPAHMLPRVFDPFFTSKGPGKGTGLGLSMVYGFIKQSAGHIKIYSEEGHGTTIKMYLPPGKTPTAVGEGVTPATIEGGQETILVVEDDRLVRDYVLAQLHSLGYVTLQAANAAEALAIVAAGKPFDLLFTDVIMPGKMNGRQLADELMKTRPDLKVVYTSGYTENAIIHHGRLDAGVVLLAKPYRKSDLARIIRKALSG</sequence>
<feature type="coiled-coil region" evidence="14">
    <location>
        <begin position="415"/>
        <end position="442"/>
    </location>
</feature>
<feature type="domain" description="Histidine kinase" evidence="16">
    <location>
        <begin position="841"/>
        <end position="1063"/>
    </location>
</feature>
<dbReference type="PROSITE" id="PS50112">
    <property type="entry name" value="PAS"/>
    <property type="match status" value="3"/>
</dbReference>
<feature type="domain" description="PAS" evidence="18">
    <location>
        <begin position="578"/>
        <end position="648"/>
    </location>
</feature>
<feature type="domain" description="HAMP" evidence="20">
    <location>
        <begin position="379"/>
        <end position="430"/>
    </location>
</feature>
<evidence type="ECO:0000259" key="17">
    <source>
        <dbReference type="PROSITE" id="PS50110"/>
    </source>
</evidence>
<dbReference type="PANTHER" id="PTHR43065">
    <property type="entry name" value="SENSOR HISTIDINE KINASE"/>
    <property type="match status" value="1"/>
</dbReference>
<dbReference type="InterPro" id="IPR003594">
    <property type="entry name" value="HATPase_dom"/>
</dbReference>
<reference evidence="21 22" key="1">
    <citation type="submission" date="2015-09" db="EMBL/GenBank/DDBJ databases">
        <title>Draft Genome Sequence of the Strain BR 3267 (Bradyrhizobium yuanmingense) recommended as inoculant for cowpea in Brazil.</title>
        <authorList>
            <person name="Simoes-Araujo J.L."/>
            <person name="Zilli J.E."/>
        </authorList>
    </citation>
    <scope>NUCLEOTIDE SEQUENCE [LARGE SCALE GENOMIC DNA]</scope>
    <source>
        <strain evidence="21 22">BR3267</strain>
    </source>
</reference>
<dbReference type="PRINTS" id="PR00344">
    <property type="entry name" value="BCTRLSENSOR"/>
</dbReference>
<dbReference type="SMART" id="SM00448">
    <property type="entry name" value="REC"/>
    <property type="match status" value="1"/>
</dbReference>
<dbReference type="SUPFAM" id="SSF158472">
    <property type="entry name" value="HAMP domain-like"/>
    <property type="match status" value="1"/>
</dbReference>
<dbReference type="SMART" id="SM00086">
    <property type="entry name" value="PAC"/>
    <property type="match status" value="3"/>
</dbReference>
<feature type="domain" description="PAS" evidence="18">
    <location>
        <begin position="452"/>
        <end position="522"/>
    </location>
</feature>
<dbReference type="PANTHER" id="PTHR43065:SF49">
    <property type="entry name" value="HISTIDINE KINASE"/>
    <property type="match status" value="1"/>
</dbReference>
<dbReference type="PROSITE" id="PS50110">
    <property type="entry name" value="RESPONSE_REGULATORY"/>
    <property type="match status" value="1"/>
</dbReference>
<evidence type="ECO:0000256" key="15">
    <source>
        <dbReference type="SAM" id="Phobius"/>
    </source>
</evidence>
<evidence type="ECO:0000256" key="11">
    <source>
        <dbReference type="ARBA" id="ARBA00022989"/>
    </source>
</evidence>
<evidence type="ECO:0000256" key="14">
    <source>
        <dbReference type="SAM" id="Coils"/>
    </source>
</evidence>
<keyword evidence="15" id="KW-0472">Membrane</keyword>
<evidence type="ECO:0000256" key="8">
    <source>
        <dbReference type="ARBA" id="ARBA00022741"/>
    </source>
</evidence>
<keyword evidence="11 15" id="KW-1133">Transmembrane helix</keyword>
<dbReference type="InterPro" id="IPR000014">
    <property type="entry name" value="PAS"/>
</dbReference>
<dbReference type="Pfam" id="PF00512">
    <property type="entry name" value="HisKA"/>
    <property type="match status" value="1"/>
</dbReference>
<feature type="domain" description="PAC" evidence="19">
    <location>
        <begin position="778"/>
        <end position="828"/>
    </location>
</feature>
<evidence type="ECO:0000256" key="9">
    <source>
        <dbReference type="ARBA" id="ARBA00022777"/>
    </source>
</evidence>
<evidence type="ECO:0000256" key="5">
    <source>
        <dbReference type="ARBA" id="ARBA00022553"/>
    </source>
</evidence>
<dbReference type="AlphaFoldDB" id="A0A0R3BMQ0"/>
<dbReference type="InterPro" id="IPR036890">
    <property type="entry name" value="HATPase_C_sf"/>
</dbReference>
<dbReference type="EC" id="2.7.13.3" evidence="3"/>
<protein>
    <recommendedName>
        <fullName evidence="3">histidine kinase</fullName>
        <ecNumber evidence="3">2.7.13.3</ecNumber>
    </recommendedName>
</protein>
<dbReference type="GO" id="GO:0005524">
    <property type="term" value="F:ATP binding"/>
    <property type="evidence" value="ECO:0007669"/>
    <property type="project" value="UniProtKB-KW"/>
</dbReference>
<name>A0A0R3BMQ0_9BRAD</name>
<keyword evidence="9 21" id="KW-0418">Kinase</keyword>
<dbReference type="OrthoDB" id="9796100at2"/>
<dbReference type="PROSITE" id="PS50113">
    <property type="entry name" value="PAC"/>
    <property type="match status" value="2"/>
</dbReference>
<keyword evidence="4" id="KW-1003">Cell membrane</keyword>
<dbReference type="InterPro" id="IPR004358">
    <property type="entry name" value="Sig_transdc_His_kin-like_C"/>
</dbReference>
<dbReference type="Pfam" id="PF00672">
    <property type="entry name" value="HAMP"/>
    <property type="match status" value="1"/>
</dbReference>
<dbReference type="Pfam" id="PF00072">
    <property type="entry name" value="Response_reg"/>
    <property type="match status" value="1"/>
</dbReference>
<dbReference type="Gene3D" id="1.10.287.130">
    <property type="match status" value="1"/>
</dbReference>